<dbReference type="AlphaFoldDB" id="A0ABD3H715"/>
<keyword evidence="1" id="KW-0812">Transmembrane</keyword>
<evidence type="ECO:0000313" key="3">
    <source>
        <dbReference type="EMBL" id="KAL3685886.1"/>
    </source>
</evidence>
<dbReference type="PANTHER" id="PTHR19446">
    <property type="entry name" value="REVERSE TRANSCRIPTASES"/>
    <property type="match status" value="1"/>
</dbReference>
<name>A0ABD3H715_9MARC</name>
<comment type="caution">
    <text evidence="3">The sequence shown here is derived from an EMBL/GenBank/DDBJ whole genome shotgun (WGS) entry which is preliminary data.</text>
</comment>
<gene>
    <name evidence="3" type="ORF">R1sor_003908</name>
</gene>
<reference evidence="3 4" key="1">
    <citation type="submission" date="2024-09" db="EMBL/GenBank/DDBJ databases">
        <title>Chromosome-scale assembly of Riccia sorocarpa.</title>
        <authorList>
            <person name="Paukszto L."/>
        </authorList>
    </citation>
    <scope>NUCLEOTIDE SEQUENCE [LARGE SCALE GENOMIC DNA]</scope>
    <source>
        <strain evidence="3">LP-2024</strain>
        <tissue evidence="3">Aerial parts of the thallus</tissue>
    </source>
</reference>
<organism evidence="3 4">
    <name type="scientific">Riccia sorocarpa</name>
    <dbReference type="NCBI Taxonomy" id="122646"/>
    <lineage>
        <taxon>Eukaryota</taxon>
        <taxon>Viridiplantae</taxon>
        <taxon>Streptophyta</taxon>
        <taxon>Embryophyta</taxon>
        <taxon>Marchantiophyta</taxon>
        <taxon>Marchantiopsida</taxon>
        <taxon>Marchantiidae</taxon>
        <taxon>Marchantiales</taxon>
        <taxon>Ricciaceae</taxon>
        <taxon>Riccia</taxon>
    </lineage>
</organism>
<dbReference type="Pfam" id="PF03372">
    <property type="entry name" value="Exo_endo_phos"/>
    <property type="match status" value="1"/>
</dbReference>
<sequence>MHAPNDPQSRTEFWGLVSDSLPDLPFILLGDFNNVETGADSSSRANRMGADEHTAFFQMCGTHNLFDCWALATTKSGPGWTRYESRNGVFSWARLDRVYFSLELFQSDDISLIHHIAFQLSDHLPVSMLLHSTHQLQSSPRSFYFKADVQVLRIPDIKNHLKLVSEEAVANSSLPPLQLFVQAWSKLRQETKDCQYQEEYLRRVWSRERYIHLGETNSPYFLRKFRIRRQKARIPLLITSEGVHLNTDSDILEEVFKHFSMVFSGDSQNFDLQRQSQYLQVFSGKVTSQQNALMEDLPTFREFTDILYSSAKGRAPGTDGFNADALIEVWEFVGPTYVRAMQQCWQEGIFPKGFLEGAITLVPKGGGVNTLSALRPITLLSSLYKLFAKLIAARLAMILPTLISTHQQGFVKGRTVFNNVLTFTLLHETLRRERRTASFLMIDFARAFDSLNHEFLFLGLSSLGFSGCTLAPLLFVLLTSALTIHMETAADNNLLRRIQLRTVSGVLPMITSFADYTAFILSTDCATFHNLLLLLDEFKEVSGCAVNWRKTSHLVLGKYAVPPPWMRDMPFESLSKTQGTRYLGVFIANKSKPGDVFDFVSKKLEKRLLGFANVKFNLETKVIVLRFLLQTILTFSLELVQ</sequence>
<dbReference type="PROSITE" id="PS50878">
    <property type="entry name" value="RT_POL"/>
    <property type="match status" value="1"/>
</dbReference>
<evidence type="ECO:0000256" key="1">
    <source>
        <dbReference type="SAM" id="Phobius"/>
    </source>
</evidence>
<dbReference type="InterPro" id="IPR005135">
    <property type="entry name" value="Endo/exonuclease/phosphatase"/>
</dbReference>
<feature type="domain" description="Reverse transcriptase" evidence="2">
    <location>
        <begin position="343"/>
        <end position="587"/>
    </location>
</feature>
<dbReference type="EMBL" id="JBJQOH010000006">
    <property type="protein sequence ID" value="KAL3685886.1"/>
    <property type="molecule type" value="Genomic_DNA"/>
</dbReference>
<dbReference type="Gene3D" id="3.60.10.10">
    <property type="entry name" value="Endonuclease/exonuclease/phosphatase"/>
    <property type="match status" value="1"/>
</dbReference>
<keyword evidence="4" id="KW-1185">Reference proteome</keyword>
<dbReference type="InterPro" id="IPR036691">
    <property type="entry name" value="Endo/exonu/phosph_ase_sf"/>
</dbReference>
<evidence type="ECO:0000313" key="4">
    <source>
        <dbReference type="Proteomes" id="UP001633002"/>
    </source>
</evidence>
<proteinExistence type="predicted"/>
<dbReference type="Pfam" id="PF00078">
    <property type="entry name" value="RVT_1"/>
    <property type="match status" value="1"/>
</dbReference>
<dbReference type="CDD" id="cd01650">
    <property type="entry name" value="RT_nLTR_like"/>
    <property type="match status" value="1"/>
</dbReference>
<accession>A0ABD3H715</accession>
<dbReference type="SUPFAM" id="SSF56219">
    <property type="entry name" value="DNase I-like"/>
    <property type="match status" value="1"/>
</dbReference>
<evidence type="ECO:0000259" key="2">
    <source>
        <dbReference type="PROSITE" id="PS50878"/>
    </source>
</evidence>
<dbReference type="InterPro" id="IPR000477">
    <property type="entry name" value="RT_dom"/>
</dbReference>
<dbReference type="Proteomes" id="UP001633002">
    <property type="component" value="Unassembled WGS sequence"/>
</dbReference>
<feature type="transmembrane region" description="Helical" evidence="1">
    <location>
        <begin position="455"/>
        <end position="478"/>
    </location>
</feature>
<keyword evidence="1" id="KW-1133">Transmembrane helix</keyword>
<protein>
    <recommendedName>
        <fullName evidence="2">Reverse transcriptase domain-containing protein</fullName>
    </recommendedName>
</protein>
<keyword evidence="1" id="KW-0472">Membrane</keyword>